<organism evidence="2">
    <name type="scientific">marine sediment metagenome</name>
    <dbReference type="NCBI Taxonomy" id="412755"/>
    <lineage>
        <taxon>unclassified sequences</taxon>
        <taxon>metagenomes</taxon>
        <taxon>ecological metagenomes</taxon>
    </lineage>
</organism>
<comment type="caution">
    <text evidence="2">The sequence shown here is derived from an EMBL/GenBank/DDBJ whole genome shotgun (WGS) entry which is preliminary data.</text>
</comment>
<dbReference type="Pfam" id="PF20921">
    <property type="entry name" value="DUF1846_C"/>
    <property type="match status" value="1"/>
</dbReference>
<sequence>IRRCFRYAESEALGVEKPETVERMEKILKKIGANLEERAVVGQARQAAWEAKNKGKGHQGVYCGAAIELRDGRIITGKNSPLLHAESAVLLNALKTLVGLPDDLDLLSNEAVSSIGRMKKDVFSEYSESLNLDQTLVALAISVQFNPSAKNAMKALIKLQGCEMHITHLPTVGDQEGLRKLKLNVTTDALPFGKLFRID</sequence>
<dbReference type="GO" id="GO:0003824">
    <property type="term" value="F:catalytic activity"/>
    <property type="evidence" value="ECO:0007669"/>
    <property type="project" value="InterPro"/>
</dbReference>
<reference evidence="2" key="1">
    <citation type="journal article" date="2014" name="Front. Microbiol.">
        <title>High frequency of phylogenetically diverse reductive dehalogenase-homologous genes in deep subseafloor sedimentary metagenomes.</title>
        <authorList>
            <person name="Kawai M."/>
            <person name="Futagami T."/>
            <person name="Toyoda A."/>
            <person name="Takaki Y."/>
            <person name="Nishi S."/>
            <person name="Hori S."/>
            <person name="Arai W."/>
            <person name="Tsubouchi T."/>
            <person name="Morono Y."/>
            <person name="Uchiyama I."/>
            <person name="Ito T."/>
            <person name="Fujiyama A."/>
            <person name="Inagaki F."/>
            <person name="Takami H."/>
        </authorList>
    </citation>
    <scope>NUCLEOTIDE SEQUENCE</scope>
    <source>
        <strain evidence="2">Expedition CK06-06</strain>
    </source>
</reference>
<dbReference type="AlphaFoldDB" id="X1M3N7"/>
<evidence type="ECO:0000259" key="1">
    <source>
        <dbReference type="Pfam" id="PF20921"/>
    </source>
</evidence>
<protein>
    <recommendedName>
        <fullName evidence="1">DUF1846 domain-containing protein</fullName>
    </recommendedName>
</protein>
<feature type="domain" description="DUF1846" evidence="1">
    <location>
        <begin position="36"/>
        <end position="189"/>
    </location>
</feature>
<dbReference type="InterPro" id="IPR016193">
    <property type="entry name" value="Cytidine_deaminase-like"/>
</dbReference>
<name>X1M3N7_9ZZZZ</name>
<evidence type="ECO:0000313" key="2">
    <source>
        <dbReference type="EMBL" id="GAI12691.1"/>
    </source>
</evidence>
<dbReference type="Gene3D" id="3.40.140.40">
    <property type="entry name" value="Domain of unknown function (DUF1846), C-terminal subdomain"/>
    <property type="match status" value="1"/>
</dbReference>
<dbReference type="EMBL" id="BARV01011832">
    <property type="protein sequence ID" value="GAI12691.1"/>
    <property type="molecule type" value="Genomic_DNA"/>
</dbReference>
<dbReference type="InterPro" id="IPR048441">
    <property type="entry name" value="DUF1846_C"/>
</dbReference>
<accession>X1M3N7</accession>
<feature type="non-terminal residue" evidence="2">
    <location>
        <position position="1"/>
    </location>
</feature>
<gene>
    <name evidence="2" type="ORF">S06H3_22228</name>
</gene>
<proteinExistence type="predicted"/>
<dbReference type="SUPFAM" id="SSF53927">
    <property type="entry name" value="Cytidine deaminase-like"/>
    <property type="match status" value="1"/>
</dbReference>